<keyword evidence="2" id="KW-0418">Kinase</keyword>
<dbReference type="GO" id="GO:0005634">
    <property type="term" value="C:nucleus"/>
    <property type="evidence" value="ECO:0007669"/>
    <property type="project" value="TreeGrafter"/>
</dbReference>
<gene>
    <name evidence="2" type="ORF">K469DRAFT_62459</name>
</gene>
<name>A0A6A6EGM3_9PEZI</name>
<accession>A0A6A6EGM3</accession>
<dbReference type="AlphaFoldDB" id="A0A6A6EGM3"/>
<protein>
    <submittedName>
        <fullName evidence="2">Kinase-like protein</fullName>
    </submittedName>
</protein>
<evidence type="ECO:0000313" key="3">
    <source>
        <dbReference type="Proteomes" id="UP000800200"/>
    </source>
</evidence>
<keyword evidence="2" id="KW-0808">Transferase</keyword>
<proteinExistence type="predicted"/>
<feature type="domain" description="Protein kinase" evidence="1">
    <location>
        <begin position="1"/>
        <end position="140"/>
    </location>
</feature>
<dbReference type="GO" id="GO:0004674">
    <property type="term" value="F:protein serine/threonine kinase activity"/>
    <property type="evidence" value="ECO:0007669"/>
    <property type="project" value="TreeGrafter"/>
</dbReference>
<evidence type="ECO:0000259" key="1">
    <source>
        <dbReference type="PROSITE" id="PS50011"/>
    </source>
</evidence>
<dbReference type="PROSITE" id="PS50011">
    <property type="entry name" value="PROTEIN_KINASE_DOM"/>
    <property type="match status" value="1"/>
</dbReference>
<dbReference type="OrthoDB" id="310217at2759"/>
<evidence type="ECO:0000313" key="2">
    <source>
        <dbReference type="EMBL" id="KAF2189280.1"/>
    </source>
</evidence>
<sequence>MHRDIKPENILVLTRDPLYIKLADFSLIKVGNSLKTICGTGTYCPPEIAKYFRLSKLAPKDKYTEAVDIWSLGVVILRFALPSLPHPGSGVGIDWCEKIIDEVNDYNDDLINFLLTAMLVMRPESRYLVQICLDRVEALFIPSRDNSLTPTPASYTEECETTAVGYHAKERLTEEQLTSSGDINSHLRSFKI</sequence>
<dbReference type="Proteomes" id="UP000800200">
    <property type="component" value="Unassembled WGS sequence"/>
</dbReference>
<dbReference type="GO" id="GO:0044773">
    <property type="term" value="P:mitotic DNA damage checkpoint signaling"/>
    <property type="evidence" value="ECO:0007669"/>
    <property type="project" value="TreeGrafter"/>
</dbReference>
<dbReference type="Gene3D" id="1.10.510.10">
    <property type="entry name" value="Transferase(Phosphotransferase) domain 1"/>
    <property type="match status" value="1"/>
</dbReference>
<dbReference type="SUPFAM" id="SSF56112">
    <property type="entry name" value="Protein kinase-like (PK-like)"/>
    <property type="match status" value="1"/>
</dbReference>
<dbReference type="SMART" id="SM00220">
    <property type="entry name" value="S_TKc"/>
    <property type="match status" value="1"/>
</dbReference>
<dbReference type="InterPro" id="IPR011009">
    <property type="entry name" value="Kinase-like_dom_sf"/>
</dbReference>
<organism evidence="2 3">
    <name type="scientific">Zopfia rhizophila CBS 207.26</name>
    <dbReference type="NCBI Taxonomy" id="1314779"/>
    <lineage>
        <taxon>Eukaryota</taxon>
        <taxon>Fungi</taxon>
        <taxon>Dikarya</taxon>
        <taxon>Ascomycota</taxon>
        <taxon>Pezizomycotina</taxon>
        <taxon>Dothideomycetes</taxon>
        <taxon>Dothideomycetes incertae sedis</taxon>
        <taxon>Zopfiaceae</taxon>
        <taxon>Zopfia</taxon>
    </lineage>
</organism>
<dbReference type="GO" id="GO:0005524">
    <property type="term" value="F:ATP binding"/>
    <property type="evidence" value="ECO:0007669"/>
    <property type="project" value="InterPro"/>
</dbReference>
<dbReference type="PANTHER" id="PTHR44167">
    <property type="entry name" value="OVARIAN-SPECIFIC SERINE/THREONINE-PROTEIN KINASE LOK-RELATED"/>
    <property type="match status" value="1"/>
</dbReference>
<dbReference type="InterPro" id="IPR000719">
    <property type="entry name" value="Prot_kinase_dom"/>
</dbReference>
<dbReference type="Pfam" id="PF00069">
    <property type="entry name" value="Pkinase"/>
    <property type="match status" value="1"/>
</dbReference>
<keyword evidence="3" id="KW-1185">Reference proteome</keyword>
<dbReference type="PANTHER" id="PTHR44167:SF30">
    <property type="entry name" value="PHOSPHORYLASE KINASE"/>
    <property type="match status" value="1"/>
</dbReference>
<dbReference type="EMBL" id="ML994621">
    <property type="protein sequence ID" value="KAF2189280.1"/>
    <property type="molecule type" value="Genomic_DNA"/>
</dbReference>
<reference evidence="2" key="1">
    <citation type="journal article" date="2020" name="Stud. Mycol.">
        <title>101 Dothideomycetes genomes: a test case for predicting lifestyles and emergence of pathogens.</title>
        <authorList>
            <person name="Haridas S."/>
            <person name="Albert R."/>
            <person name="Binder M."/>
            <person name="Bloem J."/>
            <person name="Labutti K."/>
            <person name="Salamov A."/>
            <person name="Andreopoulos B."/>
            <person name="Baker S."/>
            <person name="Barry K."/>
            <person name="Bills G."/>
            <person name="Bluhm B."/>
            <person name="Cannon C."/>
            <person name="Castanera R."/>
            <person name="Culley D."/>
            <person name="Daum C."/>
            <person name="Ezra D."/>
            <person name="Gonzalez J."/>
            <person name="Henrissat B."/>
            <person name="Kuo A."/>
            <person name="Liang C."/>
            <person name="Lipzen A."/>
            <person name="Lutzoni F."/>
            <person name="Magnuson J."/>
            <person name="Mondo S."/>
            <person name="Nolan M."/>
            <person name="Ohm R."/>
            <person name="Pangilinan J."/>
            <person name="Park H.-J."/>
            <person name="Ramirez L."/>
            <person name="Alfaro M."/>
            <person name="Sun H."/>
            <person name="Tritt A."/>
            <person name="Yoshinaga Y."/>
            <person name="Zwiers L.-H."/>
            <person name="Turgeon B."/>
            <person name="Goodwin S."/>
            <person name="Spatafora J."/>
            <person name="Crous P."/>
            <person name="Grigoriev I."/>
        </authorList>
    </citation>
    <scope>NUCLEOTIDE SEQUENCE</scope>
    <source>
        <strain evidence="2">CBS 207.26</strain>
    </source>
</reference>